<accession>A0AA38H830</accession>
<gene>
    <name evidence="3" type="ORF">MKK02DRAFT_44916</name>
</gene>
<dbReference type="PANTHER" id="PTHR13169:SF0">
    <property type="entry name" value="UBIQUITIN-LIKE PROTEIN 3"/>
    <property type="match status" value="1"/>
</dbReference>
<proteinExistence type="predicted"/>
<dbReference type="InterPro" id="IPR000626">
    <property type="entry name" value="Ubiquitin-like_dom"/>
</dbReference>
<feature type="compositionally biased region" description="Low complexity" evidence="1">
    <location>
        <begin position="24"/>
        <end position="44"/>
    </location>
</feature>
<keyword evidence="4" id="KW-1185">Reference proteome</keyword>
<dbReference type="InterPro" id="IPR040015">
    <property type="entry name" value="UBL3-like"/>
</dbReference>
<dbReference type="InterPro" id="IPR029071">
    <property type="entry name" value="Ubiquitin-like_domsf"/>
</dbReference>
<reference evidence="3" key="1">
    <citation type="journal article" date="2022" name="G3 (Bethesda)">
        <title>High quality genome of the basidiomycete yeast Dioszegia hungarica PDD-24b-2 isolated from cloud water.</title>
        <authorList>
            <person name="Jarrige D."/>
            <person name="Haridas S."/>
            <person name="Bleykasten-Grosshans C."/>
            <person name="Joly M."/>
            <person name="Nadalig T."/>
            <person name="Sancelme M."/>
            <person name="Vuilleumier S."/>
            <person name="Grigoriev I.V."/>
            <person name="Amato P."/>
            <person name="Bringel F."/>
        </authorList>
    </citation>
    <scope>NUCLEOTIDE SEQUENCE</scope>
    <source>
        <strain evidence="3">PDD-24b-2</strain>
    </source>
</reference>
<dbReference type="SUPFAM" id="SSF54236">
    <property type="entry name" value="Ubiquitin-like"/>
    <property type="match status" value="1"/>
</dbReference>
<dbReference type="PROSITE" id="PS50053">
    <property type="entry name" value="UBIQUITIN_2"/>
    <property type="match status" value="1"/>
</dbReference>
<dbReference type="Pfam" id="PF13881">
    <property type="entry name" value="Rad60-SLD_2"/>
    <property type="match status" value="1"/>
</dbReference>
<feature type="region of interest" description="Disordered" evidence="1">
    <location>
        <begin position="158"/>
        <end position="194"/>
    </location>
</feature>
<feature type="domain" description="Ubiquitin-like" evidence="2">
    <location>
        <begin position="66"/>
        <end position="135"/>
    </location>
</feature>
<feature type="region of interest" description="Disordered" evidence="1">
    <location>
        <begin position="1"/>
        <end position="58"/>
    </location>
</feature>
<evidence type="ECO:0000313" key="4">
    <source>
        <dbReference type="Proteomes" id="UP001164286"/>
    </source>
</evidence>
<dbReference type="AlphaFoldDB" id="A0AA38H830"/>
<dbReference type="GeneID" id="77732350"/>
<evidence type="ECO:0000313" key="3">
    <source>
        <dbReference type="EMBL" id="KAI9636212.1"/>
    </source>
</evidence>
<sequence length="194" mass="20566">MSSEASTSHPLAPPLTAGPAQTMSQATTTAVPASAPVVGSEAPAQAPPKTHTDAEIGSITPPVPKCHLRVLIISGQSHVFSFEPEITVGRMKEIVWSSWPSEWTSPSAPPSPSFLRVLYSGRILQDDSTLSSNNLATALLPTNPTVLHISVRSFSLRGDEGDPKQKGFLHPTTSRTSRRNEEQASSGGCKCVIM</sequence>
<dbReference type="Proteomes" id="UP001164286">
    <property type="component" value="Unassembled WGS sequence"/>
</dbReference>
<dbReference type="InterPro" id="IPR039540">
    <property type="entry name" value="UBL3-like_ubiquitin_dom"/>
</dbReference>
<protein>
    <submittedName>
        <fullName evidence="3">Ubiquitin-related domain-containing protein</fullName>
    </submittedName>
</protein>
<organism evidence="3 4">
    <name type="scientific">Dioszegia hungarica</name>
    <dbReference type="NCBI Taxonomy" id="4972"/>
    <lineage>
        <taxon>Eukaryota</taxon>
        <taxon>Fungi</taxon>
        <taxon>Dikarya</taxon>
        <taxon>Basidiomycota</taxon>
        <taxon>Agaricomycotina</taxon>
        <taxon>Tremellomycetes</taxon>
        <taxon>Tremellales</taxon>
        <taxon>Bulleribasidiaceae</taxon>
        <taxon>Dioszegia</taxon>
    </lineage>
</organism>
<evidence type="ECO:0000259" key="2">
    <source>
        <dbReference type="PROSITE" id="PS50053"/>
    </source>
</evidence>
<dbReference type="Gene3D" id="3.10.20.90">
    <property type="entry name" value="Phosphatidylinositol 3-kinase Catalytic Subunit, Chain A, domain 1"/>
    <property type="match status" value="1"/>
</dbReference>
<comment type="caution">
    <text evidence="3">The sequence shown here is derived from an EMBL/GenBank/DDBJ whole genome shotgun (WGS) entry which is preliminary data.</text>
</comment>
<dbReference type="EMBL" id="JAKWFO010000005">
    <property type="protein sequence ID" value="KAI9636212.1"/>
    <property type="molecule type" value="Genomic_DNA"/>
</dbReference>
<name>A0AA38H830_9TREE</name>
<dbReference type="RefSeq" id="XP_052945989.1">
    <property type="nucleotide sequence ID" value="XM_053093145.1"/>
</dbReference>
<evidence type="ECO:0000256" key="1">
    <source>
        <dbReference type="SAM" id="MobiDB-lite"/>
    </source>
</evidence>
<dbReference type="PANTHER" id="PTHR13169">
    <property type="entry name" value="UBIQUITIN-LIKE PROTEIN 3 HCG-1 PROTEIN"/>
    <property type="match status" value="1"/>
</dbReference>